<proteinExistence type="predicted"/>
<dbReference type="GO" id="GO:0004519">
    <property type="term" value="F:endonuclease activity"/>
    <property type="evidence" value="ECO:0007669"/>
    <property type="project" value="InterPro"/>
</dbReference>
<evidence type="ECO:0000259" key="1">
    <source>
        <dbReference type="Pfam" id="PF03161"/>
    </source>
</evidence>
<dbReference type="Gene3D" id="3.10.28.10">
    <property type="entry name" value="Homing endonucleases"/>
    <property type="match status" value="2"/>
</dbReference>
<evidence type="ECO:0000313" key="3">
    <source>
        <dbReference type="Proteomes" id="UP000178930"/>
    </source>
</evidence>
<feature type="domain" description="Homing endonuclease LAGLIDADG" evidence="1">
    <location>
        <begin position="2"/>
        <end position="171"/>
    </location>
</feature>
<protein>
    <recommendedName>
        <fullName evidence="1">Homing endonuclease LAGLIDADG domain-containing protein</fullName>
    </recommendedName>
</protein>
<comment type="caution">
    <text evidence="2">The sequence shown here is derived from an EMBL/GenBank/DDBJ whole genome shotgun (WGS) entry which is preliminary data.</text>
</comment>
<dbReference type="InterPro" id="IPR027434">
    <property type="entry name" value="Homing_endonucl"/>
</dbReference>
<sequence>MIILGSLLGDGSLKLHPKYRNARFSFRHSEKQSDYFFWKCKKLKEIFGPKYYWRQSKNGKDGWGIAKLRFQSKALSALTDLFNLTHNKGKLLIRRKWLNLLTPLSLAVWWQDDGSIIANGRKGVLCTDGFTPPEVKLLQKYLQKVWHIQTKAAPKSAKEPNRLRLWFRSSEQLQSFLRIILPYVAVEQMISKFILLYHNHQLQQRWISEIVRLSHFSLVIVEKYYQQKRKKWKKYRAPENDIVQSLE</sequence>
<evidence type="ECO:0000313" key="2">
    <source>
        <dbReference type="EMBL" id="OGY44214.1"/>
    </source>
</evidence>
<organism evidence="2 3">
    <name type="scientific">Candidatus Buchananbacteria bacterium RIFCSPHIGHO2_01_FULL_39_14</name>
    <dbReference type="NCBI Taxonomy" id="1797532"/>
    <lineage>
        <taxon>Bacteria</taxon>
        <taxon>Candidatus Buchananiibacteriota</taxon>
    </lineage>
</organism>
<gene>
    <name evidence="2" type="ORF">A2729_05160</name>
</gene>
<dbReference type="Proteomes" id="UP000178930">
    <property type="component" value="Unassembled WGS sequence"/>
</dbReference>
<dbReference type="InterPro" id="IPR004860">
    <property type="entry name" value="LAGLIDADG_dom"/>
</dbReference>
<name>A0A1G1XWA0_9BACT</name>
<reference evidence="2 3" key="1">
    <citation type="journal article" date="2016" name="Nat. Commun.">
        <title>Thousands of microbial genomes shed light on interconnected biogeochemical processes in an aquifer system.</title>
        <authorList>
            <person name="Anantharaman K."/>
            <person name="Brown C.T."/>
            <person name="Hug L.A."/>
            <person name="Sharon I."/>
            <person name="Castelle C.J."/>
            <person name="Probst A.J."/>
            <person name="Thomas B.C."/>
            <person name="Singh A."/>
            <person name="Wilkins M.J."/>
            <person name="Karaoz U."/>
            <person name="Brodie E.L."/>
            <person name="Williams K.H."/>
            <person name="Hubbard S.S."/>
            <person name="Banfield J.F."/>
        </authorList>
    </citation>
    <scope>NUCLEOTIDE SEQUENCE [LARGE SCALE GENOMIC DNA]</scope>
</reference>
<dbReference type="SUPFAM" id="SSF55608">
    <property type="entry name" value="Homing endonucleases"/>
    <property type="match status" value="1"/>
</dbReference>
<dbReference type="AlphaFoldDB" id="A0A1G1XWA0"/>
<accession>A0A1G1XWA0</accession>
<dbReference type="Pfam" id="PF03161">
    <property type="entry name" value="LAGLIDADG_2"/>
    <property type="match status" value="1"/>
</dbReference>
<dbReference type="EMBL" id="MHIB01000020">
    <property type="protein sequence ID" value="OGY44214.1"/>
    <property type="molecule type" value="Genomic_DNA"/>
</dbReference>